<dbReference type="EMBL" id="LLYB01000062">
    <property type="protein sequence ID" value="KRR24514.1"/>
    <property type="molecule type" value="Genomic_DNA"/>
</dbReference>
<dbReference type="AlphaFoldDB" id="A0A0R3MWM5"/>
<protein>
    <submittedName>
        <fullName evidence="1">Uncharacterized protein</fullName>
    </submittedName>
</protein>
<name>A0A0R3MWM5_9BRAD</name>
<comment type="caution">
    <text evidence="1">The sequence shown here is derived from an EMBL/GenBank/DDBJ whole genome shotgun (WGS) entry which is preliminary data.</text>
</comment>
<organism evidence="1 2">
    <name type="scientific">Bradyrhizobium lablabi</name>
    <dbReference type="NCBI Taxonomy" id="722472"/>
    <lineage>
        <taxon>Bacteria</taxon>
        <taxon>Pseudomonadati</taxon>
        <taxon>Pseudomonadota</taxon>
        <taxon>Alphaproteobacteria</taxon>
        <taxon>Hyphomicrobiales</taxon>
        <taxon>Nitrobacteraceae</taxon>
        <taxon>Bradyrhizobium</taxon>
    </lineage>
</organism>
<proteinExistence type="predicted"/>
<gene>
    <name evidence="1" type="ORF">CQ14_31205</name>
</gene>
<accession>A0A0R3MWM5</accession>
<sequence>MEYYRMQANYRTIFTEMLLAQSAAAGALADVAGRYAQLMGQAYQEALMTLATETRLKGGAAGSAHPVDDAGIPGASRPGLAHVCRSLAGLPRISMMEFLSRYDSLRGRRTMVRD</sequence>
<dbReference type="Proteomes" id="UP000051660">
    <property type="component" value="Unassembled WGS sequence"/>
</dbReference>
<evidence type="ECO:0000313" key="1">
    <source>
        <dbReference type="EMBL" id="KRR24514.1"/>
    </source>
</evidence>
<reference evidence="1 2" key="1">
    <citation type="submission" date="2014-03" db="EMBL/GenBank/DDBJ databases">
        <title>Bradyrhizobium valentinum sp. nov., isolated from effective nodules of Lupinus mariae-josephae, a lupine endemic of basic-lime soils in Eastern Spain.</title>
        <authorList>
            <person name="Duran D."/>
            <person name="Rey L."/>
            <person name="Navarro A."/>
            <person name="Busquets A."/>
            <person name="Imperial J."/>
            <person name="Ruiz-Argueso T."/>
        </authorList>
    </citation>
    <scope>NUCLEOTIDE SEQUENCE [LARGE SCALE GENOMIC DNA]</scope>
    <source>
        <strain evidence="1 2">CCBAU 23086</strain>
    </source>
</reference>
<evidence type="ECO:0000313" key="2">
    <source>
        <dbReference type="Proteomes" id="UP000051660"/>
    </source>
</evidence>